<keyword evidence="2 6" id="KW-0145">Chemotaxis</keyword>
<comment type="similarity">
    <text evidence="6">Belongs to the CheB family.</text>
</comment>
<evidence type="ECO:0000259" key="9">
    <source>
        <dbReference type="PROSITE" id="PS50110"/>
    </source>
</evidence>
<dbReference type="Pfam" id="PF01339">
    <property type="entry name" value="CheB_methylest"/>
    <property type="match status" value="1"/>
</dbReference>
<evidence type="ECO:0000256" key="4">
    <source>
        <dbReference type="ARBA" id="ARBA00022801"/>
    </source>
</evidence>
<evidence type="ECO:0000256" key="8">
    <source>
        <dbReference type="PROSITE-ProRule" id="PRU00169"/>
    </source>
</evidence>
<dbReference type="PANTHER" id="PTHR42872:SF6">
    <property type="entry name" value="PROTEIN-GLUTAMATE METHYLESTERASE_PROTEIN-GLUTAMINE GLUTAMINASE"/>
    <property type="match status" value="1"/>
</dbReference>
<dbReference type="InterPro" id="IPR001789">
    <property type="entry name" value="Sig_transdc_resp-reg_receiver"/>
</dbReference>
<dbReference type="EMBL" id="LAQT01000027">
    <property type="protein sequence ID" value="KPC50697.1"/>
    <property type="molecule type" value="Genomic_DNA"/>
</dbReference>
<evidence type="ECO:0000256" key="7">
    <source>
        <dbReference type="PROSITE-ProRule" id="PRU00050"/>
    </source>
</evidence>
<feature type="active site" evidence="6 7">
    <location>
        <position position="191"/>
    </location>
</feature>
<comment type="function">
    <text evidence="6">Involved in chemotaxis. Part of a chemotaxis signal transduction system that modulates chemotaxis in response to various stimuli. Catalyzes the demethylation of specific methylglutamate residues introduced into the chemoreceptors (methyl-accepting chemotaxis proteins or MCP) by CheR. Also mediates the irreversible deamidation of specific glutamine residues to glutamic acid.</text>
</comment>
<protein>
    <recommendedName>
        <fullName evidence="6">Protein-glutamate methylesterase/protein-glutamine glutaminase</fullName>
        <ecNumber evidence="6">3.1.1.61</ecNumber>
        <ecNumber evidence="6">3.5.1.44</ecNumber>
    </recommendedName>
</protein>
<dbReference type="Gene3D" id="3.40.50.180">
    <property type="entry name" value="Methylesterase CheB, C-terminal domain"/>
    <property type="match status" value="1"/>
</dbReference>
<dbReference type="SMART" id="SM00448">
    <property type="entry name" value="REC"/>
    <property type="match status" value="1"/>
</dbReference>
<dbReference type="GO" id="GO:0005737">
    <property type="term" value="C:cytoplasm"/>
    <property type="evidence" value="ECO:0007669"/>
    <property type="project" value="UniProtKB-SubCell"/>
</dbReference>
<feature type="modified residue" description="4-aspartylphosphate" evidence="6 8">
    <location>
        <position position="53"/>
    </location>
</feature>
<feature type="active site" evidence="6 7">
    <location>
        <position position="288"/>
    </location>
</feature>
<dbReference type="Gene3D" id="3.40.50.2300">
    <property type="match status" value="1"/>
</dbReference>
<comment type="domain">
    <text evidence="6">Contains a C-terminal catalytic domain, and an N-terminal region which modulates catalytic activity.</text>
</comment>
<keyword evidence="4 6" id="KW-0378">Hydrolase</keyword>
<evidence type="ECO:0000259" key="10">
    <source>
        <dbReference type="PROSITE" id="PS50122"/>
    </source>
</evidence>
<dbReference type="EC" id="3.5.1.44" evidence="6"/>
<dbReference type="RefSeq" id="WP_053938932.1">
    <property type="nucleotide sequence ID" value="NZ_LAQT01000027.1"/>
</dbReference>
<dbReference type="OrthoDB" id="9793421at2"/>
<dbReference type="GO" id="GO:0006935">
    <property type="term" value="P:chemotaxis"/>
    <property type="evidence" value="ECO:0007669"/>
    <property type="project" value="UniProtKB-UniRule"/>
</dbReference>
<dbReference type="STRING" id="857265.WG78_16625"/>
<dbReference type="Pfam" id="PF00072">
    <property type="entry name" value="Response_reg"/>
    <property type="match status" value="1"/>
</dbReference>
<sequence length="350" mass="37289">MIRLLIVEDSALMRQVLTQLFTDTGEYELRVCRNGKEALAALPEFAPHVITLDVGLPDTDGLTVLSHIMIERPTPVVMLSSLTAKGTFASLQALALGAIECVEKPRSMADTDDWKADVLAKVRLAAQAHVSAPRPSSRAPARPIEPLPRVVSREPHRVVLIGVSTGGPRVLEDILPALPAHFPWPIVVAQHMPATFTALFAQRMAGLCNLPVVEVTSLRALENGVIYIAHGGGDLQLVSRPGGPMLLPMPQDTTRPWHPSVDALVESALKVFSAPQLVGVLLTGMGDDGARAMKEIHRGGGLTIAESEQSAVVYGMPRALIELGGATRIMPGWAIATALAEVAQTPLVTT</sequence>
<keyword evidence="12" id="KW-1185">Reference proteome</keyword>
<gene>
    <name evidence="11" type="primary">cheB_5</name>
    <name evidence="6" type="synonym">cheB</name>
    <name evidence="11" type="ORF">WG78_16625</name>
</gene>
<dbReference type="PROSITE" id="PS50122">
    <property type="entry name" value="CHEB"/>
    <property type="match status" value="1"/>
</dbReference>
<dbReference type="GO" id="GO:0008984">
    <property type="term" value="F:protein-glutamate methylesterase activity"/>
    <property type="evidence" value="ECO:0007669"/>
    <property type="project" value="UniProtKB-UniRule"/>
</dbReference>
<name>A0A0N0GM77_9NEIS</name>
<evidence type="ECO:0000256" key="6">
    <source>
        <dbReference type="HAMAP-Rule" id="MF_00099"/>
    </source>
</evidence>
<comment type="PTM">
    <text evidence="6">Phosphorylated by CheA. Phosphorylation of the N-terminal regulatory domain activates the methylesterase activity.</text>
</comment>
<feature type="domain" description="CheB-type methylesterase" evidence="10">
    <location>
        <begin position="146"/>
        <end position="346"/>
    </location>
</feature>
<dbReference type="CDD" id="cd16432">
    <property type="entry name" value="CheB_Rec"/>
    <property type="match status" value="1"/>
</dbReference>
<evidence type="ECO:0000256" key="3">
    <source>
        <dbReference type="ARBA" id="ARBA00022553"/>
    </source>
</evidence>
<comment type="catalytic activity">
    <reaction evidence="6">
        <text>L-glutaminyl-[protein] + H2O = L-glutamyl-[protein] + NH4(+)</text>
        <dbReference type="Rhea" id="RHEA:16441"/>
        <dbReference type="Rhea" id="RHEA-COMP:10207"/>
        <dbReference type="Rhea" id="RHEA-COMP:10208"/>
        <dbReference type="ChEBI" id="CHEBI:15377"/>
        <dbReference type="ChEBI" id="CHEBI:28938"/>
        <dbReference type="ChEBI" id="CHEBI:29973"/>
        <dbReference type="ChEBI" id="CHEBI:30011"/>
        <dbReference type="EC" id="3.5.1.44"/>
    </reaction>
</comment>
<reference evidence="11 12" key="1">
    <citation type="submission" date="2015-07" db="EMBL/GenBank/DDBJ databases">
        <title>Draft genome sequence of the Amantichitinum ursilacus IGB-41, a new chitin-degrading bacterium.</title>
        <authorList>
            <person name="Kirstahler P."/>
            <person name="Guenther M."/>
            <person name="Grumaz C."/>
            <person name="Rupp S."/>
            <person name="Zibek S."/>
            <person name="Sohn K."/>
        </authorList>
    </citation>
    <scope>NUCLEOTIDE SEQUENCE [LARGE SCALE GENOMIC DNA]</scope>
    <source>
        <strain evidence="11 12">IGB-41</strain>
    </source>
</reference>
<feature type="domain" description="Response regulatory" evidence="9">
    <location>
        <begin position="3"/>
        <end position="119"/>
    </location>
</feature>
<dbReference type="EC" id="3.1.1.61" evidence="6"/>
<dbReference type="GO" id="GO:0000156">
    <property type="term" value="F:phosphorelay response regulator activity"/>
    <property type="evidence" value="ECO:0007669"/>
    <property type="project" value="InterPro"/>
</dbReference>
<proteinExistence type="inferred from homology"/>
<dbReference type="AlphaFoldDB" id="A0A0N0GM77"/>
<dbReference type="SUPFAM" id="SSF52738">
    <property type="entry name" value="Methylesterase CheB, C-terminal domain"/>
    <property type="match status" value="1"/>
</dbReference>
<dbReference type="InterPro" id="IPR011006">
    <property type="entry name" value="CheY-like_superfamily"/>
</dbReference>
<evidence type="ECO:0000313" key="12">
    <source>
        <dbReference type="Proteomes" id="UP000037939"/>
    </source>
</evidence>
<evidence type="ECO:0000256" key="5">
    <source>
        <dbReference type="ARBA" id="ARBA00048267"/>
    </source>
</evidence>
<dbReference type="InterPro" id="IPR008248">
    <property type="entry name" value="CheB-like"/>
</dbReference>
<dbReference type="SUPFAM" id="SSF52172">
    <property type="entry name" value="CheY-like"/>
    <property type="match status" value="1"/>
</dbReference>
<evidence type="ECO:0000256" key="2">
    <source>
        <dbReference type="ARBA" id="ARBA00022500"/>
    </source>
</evidence>
<dbReference type="Proteomes" id="UP000037939">
    <property type="component" value="Unassembled WGS sequence"/>
</dbReference>
<keyword evidence="1 6" id="KW-0963">Cytoplasm</keyword>
<dbReference type="InterPro" id="IPR035909">
    <property type="entry name" value="CheB_C"/>
</dbReference>
<dbReference type="NCBIfam" id="NF001965">
    <property type="entry name" value="PRK00742.1"/>
    <property type="match status" value="1"/>
</dbReference>
<comment type="subcellular location">
    <subcellularLocation>
        <location evidence="6">Cytoplasm</location>
    </subcellularLocation>
</comment>
<dbReference type="HAMAP" id="MF_00099">
    <property type="entry name" value="CheB_chemtxs"/>
    <property type="match status" value="1"/>
</dbReference>
<dbReference type="InterPro" id="IPR000673">
    <property type="entry name" value="Sig_transdc_resp-reg_Me-estase"/>
</dbReference>
<feature type="active site" evidence="6 7">
    <location>
        <position position="164"/>
    </location>
</feature>
<keyword evidence="3 6" id="KW-0597">Phosphoprotein</keyword>
<dbReference type="PATRIC" id="fig|857265.3.peg.3407"/>
<dbReference type="PANTHER" id="PTHR42872">
    <property type="entry name" value="PROTEIN-GLUTAMATE METHYLESTERASE/PROTEIN-GLUTAMINE GLUTAMINASE"/>
    <property type="match status" value="1"/>
</dbReference>
<accession>A0A0N0GM77</accession>
<comment type="caution">
    <text evidence="11">The sequence shown here is derived from an EMBL/GenBank/DDBJ whole genome shotgun (WGS) entry which is preliminary data.</text>
</comment>
<dbReference type="CDD" id="cd17541">
    <property type="entry name" value="REC_CheB-like"/>
    <property type="match status" value="1"/>
</dbReference>
<evidence type="ECO:0000313" key="11">
    <source>
        <dbReference type="EMBL" id="KPC50697.1"/>
    </source>
</evidence>
<evidence type="ECO:0000256" key="1">
    <source>
        <dbReference type="ARBA" id="ARBA00022490"/>
    </source>
</evidence>
<dbReference type="PIRSF" id="PIRSF000876">
    <property type="entry name" value="RR_chemtxs_CheB"/>
    <property type="match status" value="1"/>
</dbReference>
<dbReference type="GO" id="GO:0050568">
    <property type="term" value="F:protein-glutamine glutaminase activity"/>
    <property type="evidence" value="ECO:0007669"/>
    <property type="project" value="UniProtKB-UniRule"/>
</dbReference>
<dbReference type="PROSITE" id="PS50110">
    <property type="entry name" value="RESPONSE_REGULATORY"/>
    <property type="match status" value="1"/>
</dbReference>
<comment type="catalytic activity">
    <reaction evidence="5 6">
        <text>[protein]-L-glutamate 5-O-methyl ester + H2O = L-glutamyl-[protein] + methanol + H(+)</text>
        <dbReference type="Rhea" id="RHEA:23236"/>
        <dbReference type="Rhea" id="RHEA-COMP:10208"/>
        <dbReference type="Rhea" id="RHEA-COMP:10311"/>
        <dbReference type="ChEBI" id="CHEBI:15377"/>
        <dbReference type="ChEBI" id="CHEBI:15378"/>
        <dbReference type="ChEBI" id="CHEBI:17790"/>
        <dbReference type="ChEBI" id="CHEBI:29973"/>
        <dbReference type="ChEBI" id="CHEBI:82795"/>
        <dbReference type="EC" id="3.1.1.61"/>
    </reaction>
</comment>
<organism evidence="11 12">
    <name type="scientific">Amantichitinum ursilacus</name>
    <dbReference type="NCBI Taxonomy" id="857265"/>
    <lineage>
        <taxon>Bacteria</taxon>
        <taxon>Pseudomonadati</taxon>
        <taxon>Pseudomonadota</taxon>
        <taxon>Betaproteobacteria</taxon>
        <taxon>Neisseriales</taxon>
        <taxon>Chitinibacteraceae</taxon>
        <taxon>Amantichitinum</taxon>
    </lineage>
</organism>